<dbReference type="AlphaFoldDB" id="A0A0W0YLE2"/>
<evidence type="ECO:0008006" key="3">
    <source>
        <dbReference type="Google" id="ProtNLM"/>
    </source>
</evidence>
<gene>
    <name evidence="1" type="ORF">Lsha_2550</name>
</gene>
<organism evidence="1 2">
    <name type="scientific">Legionella shakespearei DSM 23087</name>
    <dbReference type="NCBI Taxonomy" id="1122169"/>
    <lineage>
        <taxon>Bacteria</taxon>
        <taxon>Pseudomonadati</taxon>
        <taxon>Pseudomonadota</taxon>
        <taxon>Gammaproteobacteria</taxon>
        <taxon>Legionellales</taxon>
        <taxon>Legionellaceae</taxon>
        <taxon>Legionella</taxon>
    </lineage>
</organism>
<dbReference type="PANTHER" id="PTHR46656:SF3">
    <property type="entry name" value="PUTATIVE-RELATED"/>
    <property type="match status" value="1"/>
</dbReference>
<sequence>MLFLVYSATNLSTIQSNLGEPEYSYFFVLKEYLPLLEKLGEIKIIHEPEKEVDAIYDACQQQGKSCIFLSFSPPHKTLLTLRCPTIPVFAWEFDTIPDEEWDNQPNNNWVMCLNKLGKAIVHSQHTVHTVKKQLGSSFPVISIPAPIWERFEGSHYDNSFEPSIDGEFLIKGIVIDSSQHNEKEGPPLIHTGAKVKTTKWQKYLRSLKKRIDPKYAKRSLITPSIASTLNKIHLQGIIYTSVFNPCDGRKNWFDMVTAFCTAFIDTPDAVLVLKFTHHDYQWAFDALRETFRKLRTFKCKVIAIHGFLNDKEYSSLITHSTYVVNTSLSEGQCLPLMEFLSSGKPAISPCHTAMEDYICKDVAFVINSEPELCAWPHDTRFHFRTYRHRISYSSLLEAYKESYHVAKHHSMKYKYMSEQCKRKMKSHCSTSMTLPTLDTFLNSISVTEKRDPETCDWYQGNHIRD</sequence>
<dbReference type="OrthoDB" id="5936320at2"/>
<proteinExistence type="predicted"/>
<dbReference type="EMBL" id="LNYW01000066">
    <property type="protein sequence ID" value="KTD57709.1"/>
    <property type="molecule type" value="Genomic_DNA"/>
</dbReference>
<protein>
    <recommendedName>
        <fullName evidence="3">Glycosyl transferases group 1</fullName>
    </recommendedName>
</protein>
<dbReference type="PANTHER" id="PTHR46656">
    <property type="entry name" value="PUTATIVE-RELATED"/>
    <property type="match status" value="1"/>
</dbReference>
<dbReference type="Proteomes" id="UP000054600">
    <property type="component" value="Unassembled WGS sequence"/>
</dbReference>
<keyword evidence="2" id="KW-1185">Reference proteome</keyword>
<dbReference type="SUPFAM" id="SSF53756">
    <property type="entry name" value="UDP-Glycosyltransferase/glycogen phosphorylase"/>
    <property type="match status" value="1"/>
</dbReference>
<comment type="caution">
    <text evidence="1">The sequence shown here is derived from an EMBL/GenBank/DDBJ whole genome shotgun (WGS) entry which is preliminary data.</text>
</comment>
<dbReference type="STRING" id="1122169.Lsha_2550"/>
<evidence type="ECO:0000313" key="2">
    <source>
        <dbReference type="Proteomes" id="UP000054600"/>
    </source>
</evidence>
<dbReference type="Gene3D" id="3.40.50.2000">
    <property type="entry name" value="Glycogen Phosphorylase B"/>
    <property type="match status" value="1"/>
</dbReference>
<evidence type="ECO:0000313" key="1">
    <source>
        <dbReference type="EMBL" id="KTD57709.1"/>
    </source>
</evidence>
<accession>A0A0W0YLE2</accession>
<dbReference type="RefSeq" id="WP_018576313.1">
    <property type="nucleotide sequence ID" value="NZ_KB892384.1"/>
</dbReference>
<dbReference type="eggNOG" id="COG0438">
    <property type="taxonomic scope" value="Bacteria"/>
</dbReference>
<reference evidence="1 2" key="1">
    <citation type="submission" date="2015-11" db="EMBL/GenBank/DDBJ databases">
        <title>Genomic analysis of 38 Legionella species identifies large and diverse effector repertoires.</title>
        <authorList>
            <person name="Burstein D."/>
            <person name="Amaro F."/>
            <person name="Zusman T."/>
            <person name="Lifshitz Z."/>
            <person name="Cohen O."/>
            <person name="Gilbert J.A."/>
            <person name="Pupko T."/>
            <person name="Shuman H.A."/>
            <person name="Segal G."/>
        </authorList>
    </citation>
    <scope>NUCLEOTIDE SEQUENCE [LARGE SCALE GENOMIC DNA]</scope>
    <source>
        <strain evidence="1 2">ATCC 49655</strain>
    </source>
</reference>
<name>A0A0W0YLE2_9GAMM</name>
<dbReference type="PATRIC" id="fig|1122169.6.peg.2943"/>
<dbReference type="CDD" id="cd01635">
    <property type="entry name" value="Glycosyltransferase_GTB-type"/>
    <property type="match status" value="1"/>
</dbReference>